<evidence type="ECO:0000256" key="1">
    <source>
        <dbReference type="SAM" id="MobiDB-lite"/>
    </source>
</evidence>
<evidence type="ECO:0000313" key="2">
    <source>
        <dbReference type="EMBL" id="KII60699.1"/>
    </source>
</evidence>
<proteinExistence type="predicted"/>
<gene>
    <name evidence="2" type="ORF">RF11_14877</name>
</gene>
<organism evidence="2 3">
    <name type="scientific">Thelohanellus kitauei</name>
    <name type="common">Myxosporean</name>
    <dbReference type="NCBI Taxonomy" id="669202"/>
    <lineage>
        <taxon>Eukaryota</taxon>
        <taxon>Metazoa</taxon>
        <taxon>Cnidaria</taxon>
        <taxon>Myxozoa</taxon>
        <taxon>Myxosporea</taxon>
        <taxon>Bivalvulida</taxon>
        <taxon>Platysporina</taxon>
        <taxon>Myxobolidae</taxon>
        <taxon>Thelohanellus</taxon>
    </lineage>
</organism>
<dbReference type="AlphaFoldDB" id="A0A0C2M8R6"/>
<accession>A0A0C2M8R6</accession>
<protein>
    <submittedName>
        <fullName evidence="2">Uncharacterized protein</fullName>
    </submittedName>
</protein>
<sequence>MLIRLHKPMKRQPFSRGQAGKGQTVGDDPKLSRWKAQLSRANKRPTDTRSPLAVKASLCGSQLGKPEEPQAESGLQEPQRQKSLYRAQVNGTTVGTAISQPRPGPGLDGVWIHVPRSSHPGGERRIVRS</sequence>
<dbReference type="Proteomes" id="UP000031668">
    <property type="component" value="Unassembled WGS sequence"/>
</dbReference>
<feature type="region of interest" description="Disordered" evidence="1">
    <location>
        <begin position="1"/>
        <end position="32"/>
    </location>
</feature>
<feature type="region of interest" description="Disordered" evidence="1">
    <location>
        <begin position="57"/>
        <end position="129"/>
    </location>
</feature>
<keyword evidence="3" id="KW-1185">Reference proteome</keyword>
<feature type="compositionally biased region" description="Basic residues" evidence="1">
    <location>
        <begin position="1"/>
        <end position="10"/>
    </location>
</feature>
<evidence type="ECO:0000313" key="3">
    <source>
        <dbReference type="Proteomes" id="UP000031668"/>
    </source>
</evidence>
<dbReference type="EMBL" id="JWZT01005499">
    <property type="protein sequence ID" value="KII60699.1"/>
    <property type="molecule type" value="Genomic_DNA"/>
</dbReference>
<reference evidence="2 3" key="1">
    <citation type="journal article" date="2014" name="Genome Biol. Evol.">
        <title>The genome of the myxosporean Thelohanellus kitauei shows adaptations to nutrient acquisition within its fish host.</title>
        <authorList>
            <person name="Yang Y."/>
            <person name="Xiong J."/>
            <person name="Zhou Z."/>
            <person name="Huo F."/>
            <person name="Miao W."/>
            <person name="Ran C."/>
            <person name="Liu Y."/>
            <person name="Zhang J."/>
            <person name="Feng J."/>
            <person name="Wang M."/>
            <person name="Wang M."/>
            <person name="Wang L."/>
            <person name="Yao B."/>
        </authorList>
    </citation>
    <scope>NUCLEOTIDE SEQUENCE [LARGE SCALE GENOMIC DNA]</scope>
    <source>
        <strain evidence="2">Wuqing</strain>
    </source>
</reference>
<feature type="compositionally biased region" description="Polar residues" evidence="1">
    <location>
        <begin position="89"/>
        <end position="99"/>
    </location>
</feature>
<comment type="caution">
    <text evidence="2">The sequence shown here is derived from an EMBL/GenBank/DDBJ whole genome shotgun (WGS) entry which is preliminary data.</text>
</comment>
<name>A0A0C2M8R6_THEKT</name>